<feature type="transmembrane region" description="Helical" evidence="9">
    <location>
        <begin position="6"/>
        <end position="30"/>
    </location>
</feature>
<evidence type="ECO:0008006" key="12">
    <source>
        <dbReference type="Google" id="ProtNLM"/>
    </source>
</evidence>
<dbReference type="InterPro" id="IPR001851">
    <property type="entry name" value="ABC_transp_permease"/>
</dbReference>
<feature type="transmembrane region" description="Helical" evidence="9">
    <location>
        <begin position="263"/>
        <end position="284"/>
    </location>
</feature>
<feature type="transmembrane region" description="Helical" evidence="9">
    <location>
        <begin position="142"/>
        <end position="162"/>
    </location>
</feature>
<keyword evidence="2" id="KW-0813">Transport</keyword>
<dbReference type="GO" id="GO:0022857">
    <property type="term" value="F:transmembrane transporter activity"/>
    <property type="evidence" value="ECO:0007669"/>
    <property type="project" value="InterPro"/>
</dbReference>
<comment type="similarity">
    <text evidence="8">Belongs to the binding-protein-dependent transport system permease family. LivHM subfamily.</text>
</comment>
<dbReference type="InterPro" id="IPR052157">
    <property type="entry name" value="BCAA_transport_permease"/>
</dbReference>
<dbReference type="PANTHER" id="PTHR11795:SF451">
    <property type="entry name" value="ABC TRANSPORTER PERMEASE PROTEIN"/>
    <property type="match status" value="1"/>
</dbReference>
<keyword evidence="6 9" id="KW-1133">Transmembrane helix</keyword>
<feature type="transmembrane region" description="Helical" evidence="9">
    <location>
        <begin position="227"/>
        <end position="251"/>
    </location>
</feature>
<feature type="transmembrane region" description="Helical" evidence="9">
    <location>
        <begin position="37"/>
        <end position="57"/>
    </location>
</feature>
<dbReference type="AlphaFoldDB" id="A0A2R4M9X2"/>
<accession>A0A2R4M9X2</accession>
<evidence type="ECO:0000313" key="10">
    <source>
        <dbReference type="EMBL" id="AVX02659.1"/>
    </source>
</evidence>
<feature type="transmembrane region" description="Helical" evidence="9">
    <location>
        <begin position="63"/>
        <end position="86"/>
    </location>
</feature>
<name>A0A2R4M9X2_9HYPH</name>
<keyword evidence="4 9" id="KW-0812">Transmembrane</keyword>
<sequence>MKWELFFQLLINGLIVGMLYGVVAMCFVLIYKSTQVVNFAQGEFLVLGAWVCLALVTNMQLPFFLAFIFTLIFMVAFGIIVQTVILRPLIGEPIISVIMVTIGLSIFMQALMNWIFGNDAKRFPDVFGTTDVINIAGLNVEVAYLLSLVLSVVIMAVFFWFFRFTRHGLAMRATAFDQQIAQSLGISVKQTFAMAWAISAMVSGVAGIVIGIVNSVSNSLAFVGIKVFPAVILGGLDSIVGAVVGGIIVGVLENLAEFADGQYLHLGNLYTIAPFYVLIIILMIKPYGLFGTKDIERI</sequence>
<keyword evidence="7 9" id="KW-0472">Membrane</keyword>
<evidence type="ECO:0000256" key="5">
    <source>
        <dbReference type="ARBA" id="ARBA00022970"/>
    </source>
</evidence>
<evidence type="ECO:0000256" key="8">
    <source>
        <dbReference type="ARBA" id="ARBA00037998"/>
    </source>
</evidence>
<evidence type="ECO:0000256" key="3">
    <source>
        <dbReference type="ARBA" id="ARBA00022475"/>
    </source>
</evidence>
<reference evidence="10 11" key="1">
    <citation type="submission" date="2017-05" db="EMBL/GenBank/DDBJ databases">
        <title>Genome Analysis of Maritalea myrionectae HL2708#5.</title>
        <authorList>
            <consortium name="Cotde Inc.-PKNU"/>
            <person name="Jang D."/>
            <person name="Oh H.-M."/>
        </authorList>
    </citation>
    <scope>NUCLEOTIDE SEQUENCE [LARGE SCALE GENOMIC DNA]</scope>
    <source>
        <strain evidence="10 11">HL2708#5</strain>
    </source>
</reference>
<dbReference type="GO" id="GO:0005886">
    <property type="term" value="C:plasma membrane"/>
    <property type="evidence" value="ECO:0007669"/>
    <property type="project" value="UniProtKB-SubCell"/>
</dbReference>
<organism evidence="10 11">
    <name type="scientific">Maritalea myrionectae</name>
    <dbReference type="NCBI Taxonomy" id="454601"/>
    <lineage>
        <taxon>Bacteria</taxon>
        <taxon>Pseudomonadati</taxon>
        <taxon>Pseudomonadota</taxon>
        <taxon>Alphaproteobacteria</taxon>
        <taxon>Hyphomicrobiales</taxon>
        <taxon>Devosiaceae</taxon>
        <taxon>Maritalea</taxon>
    </lineage>
</organism>
<evidence type="ECO:0000256" key="2">
    <source>
        <dbReference type="ARBA" id="ARBA00022448"/>
    </source>
</evidence>
<evidence type="ECO:0000313" key="11">
    <source>
        <dbReference type="Proteomes" id="UP000258927"/>
    </source>
</evidence>
<proteinExistence type="inferred from homology"/>
<dbReference type="EMBL" id="CP021330">
    <property type="protein sequence ID" value="AVX02659.1"/>
    <property type="molecule type" value="Genomic_DNA"/>
</dbReference>
<evidence type="ECO:0000256" key="9">
    <source>
        <dbReference type="SAM" id="Phobius"/>
    </source>
</evidence>
<dbReference type="Pfam" id="PF02653">
    <property type="entry name" value="BPD_transp_2"/>
    <property type="match status" value="1"/>
</dbReference>
<dbReference type="Proteomes" id="UP000258927">
    <property type="component" value="Chromosome"/>
</dbReference>
<protein>
    <recommendedName>
        <fullName evidence="12">High-affinity branched-chain amino acid transport system permease protein BraD</fullName>
    </recommendedName>
</protein>
<evidence type="ECO:0000256" key="4">
    <source>
        <dbReference type="ARBA" id="ARBA00022692"/>
    </source>
</evidence>
<evidence type="ECO:0000256" key="1">
    <source>
        <dbReference type="ARBA" id="ARBA00004651"/>
    </source>
</evidence>
<feature type="transmembrane region" description="Helical" evidence="9">
    <location>
        <begin position="192"/>
        <end position="215"/>
    </location>
</feature>
<dbReference type="GO" id="GO:0006865">
    <property type="term" value="P:amino acid transport"/>
    <property type="evidence" value="ECO:0007669"/>
    <property type="project" value="UniProtKB-KW"/>
</dbReference>
<dbReference type="KEGG" id="mmyr:MXMO3_00111"/>
<comment type="subcellular location">
    <subcellularLocation>
        <location evidence="1">Cell membrane</location>
        <topology evidence="1">Multi-pass membrane protein</topology>
    </subcellularLocation>
</comment>
<dbReference type="RefSeq" id="WP_027835661.1">
    <property type="nucleotide sequence ID" value="NZ_CP021330.1"/>
</dbReference>
<evidence type="ECO:0000256" key="6">
    <source>
        <dbReference type="ARBA" id="ARBA00022989"/>
    </source>
</evidence>
<keyword evidence="3" id="KW-1003">Cell membrane</keyword>
<dbReference type="STRING" id="1122213.GCA_000423365_02827"/>
<keyword evidence="11" id="KW-1185">Reference proteome</keyword>
<dbReference type="PANTHER" id="PTHR11795">
    <property type="entry name" value="BRANCHED-CHAIN AMINO ACID TRANSPORT SYSTEM PERMEASE PROTEIN LIVH"/>
    <property type="match status" value="1"/>
</dbReference>
<keyword evidence="5" id="KW-0029">Amino-acid transport</keyword>
<dbReference type="CDD" id="cd06582">
    <property type="entry name" value="TM_PBP1_LivH_like"/>
    <property type="match status" value="1"/>
</dbReference>
<evidence type="ECO:0000256" key="7">
    <source>
        <dbReference type="ARBA" id="ARBA00023136"/>
    </source>
</evidence>
<feature type="transmembrane region" description="Helical" evidence="9">
    <location>
        <begin position="93"/>
        <end position="116"/>
    </location>
</feature>
<gene>
    <name evidence="10" type="ORF">MXMO3_00111</name>
</gene>